<dbReference type="Pfam" id="PF13180">
    <property type="entry name" value="PDZ_2"/>
    <property type="match status" value="1"/>
</dbReference>
<proteinExistence type="predicted"/>
<dbReference type="GO" id="GO:0006508">
    <property type="term" value="P:proteolysis"/>
    <property type="evidence" value="ECO:0007669"/>
    <property type="project" value="UniProtKB-KW"/>
</dbReference>
<feature type="domain" description="PDZ" evidence="4">
    <location>
        <begin position="255"/>
        <end position="361"/>
    </location>
</feature>
<evidence type="ECO:0000256" key="2">
    <source>
        <dbReference type="ARBA" id="ARBA00022801"/>
    </source>
</evidence>
<keyword evidence="6" id="KW-1185">Reference proteome</keyword>
<dbReference type="InterPro" id="IPR036034">
    <property type="entry name" value="PDZ_sf"/>
</dbReference>
<evidence type="ECO:0000256" key="3">
    <source>
        <dbReference type="SAM" id="MobiDB-lite"/>
    </source>
</evidence>
<comment type="caution">
    <text evidence="5">The sequence shown here is derived from an EMBL/GenBank/DDBJ whole genome shotgun (WGS) entry which is preliminary data.</text>
</comment>
<reference evidence="5 6" key="1">
    <citation type="submission" date="2019-12" db="EMBL/GenBank/DDBJ databases">
        <title>Deinococcus sp. HMF7620 Genome sequencing and assembly.</title>
        <authorList>
            <person name="Kang H."/>
            <person name="Kim H."/>
            <person name="Joh K."/>
        </authorList>
    </citation>
    <scope>NUCLEOTIDE SEQUENCE [LARGE SCALE GENOMIC DNA]</scope>
    <source>
        <strain evidence="5 6">HMF7620</strain>
    </source>
</reference>
<dbReference type="PANTHER" id="PTHR43343:SF3">
    <property type="entry name" value="PROTEASE DO-LIKE 8, CHLOROPLASTIC"/>
    <property type="match status" value="1"/>
</dbReference>
<dbReference type="SUPFAM" id="SSF50494">
    <property type="entry name" value="Trypsin-like serine proteases"/>
    <property type="match status" value="1"/>
</dbReference>
<feature type="compositionally biased region" description="Pro residues" evidence="3">
    <location>
        <begin position="29"/>
        <end position="41"/>
    </location>
</feature>
<dbReference type="AlphaFoldDB" id="A0A7C9HSI0"/>
<dbReference type="PRINTS" id="PR00834">
    <property type="entry name" value="PROTEASES2C"/>
</dbReference>
<dbReference type="InterPro" id="IPR001478">
    <property type="entry name" value="PDZ"/>
</dbReference>
<dbReference type="Proteomes" id="UP000483286">
    <property type="component" value="Unassembled WGS sequence"/>
</dbReference>
<sequence length="385" mass="40633">MKAIRLASPHSFMLILALGLNIGIAQTPLPTPAPSTTPPPATSRRAGQVLSPSELATLRALFVKLRPGTLRLETCPTADCRIPRNVGTAFHIGNGYALTSYIMVHRAQSLSAQTLDQKRYAAEVIGYDEQSDMALLRVNLPAETPVLPLAATAPVSGDALLGIGNSGNTFLTPKMGRLTGLNADAGRADFPAKTLQTDVPFRHGDTGGPIINAKGEVVGVMSFIHVGSDATYAVPVTTSDPRIADLRQGVKRNAPMIGLVLSKAFSRVSALPASSYMAFIKHFKLDLGPTPGAFFTSVFPNAAGAQAGLQPLKSSADNQWIAGDIVTAVNSERVNNFSELQSAVRRYQPGESVTLTVLRAGQEIQVKVTLMPSTSLPEASGENVV</sequence>
<name>A0A7C9HSI0_9DEIO</name>
<gene>
    <name evidence="5" type="ORF">GO986_12750</name>
</gene>
<evidence type="ECO:0000259" key="4">
    <source>
        <dbReference type="SMART" id="SM00228"/>
    </source>
</evidence>
<dbReference type="RefSeq" id="WP_369409345.1">
    <property type="nucleotide sequence ID" value="NZ_WQLB01000016.1"/>
</dbReference>
<evidence type="ECO:0000313" key="6">
    <source>
        <dbReference type="Proteomes" id="UP000483286"/>
    </source>
</evidence>
<dbReference type="EMBL" id="WQLB01000016">
    <property type="protein sequence ID" value="MVN87633.1"/>
    <property type="molecule type" value="Genomic_DNA"/>
</dbReference>
<dbReference type="Gene3D" id="2.30.42.10">
    <property type="match status" value="1"/>
</dbReference>
<keyword evidence="2" id="KW-0378">Hydrolase</keyword>
<accession>A0A7C9HSI0</accession>
<dbReference type="Pfam" id="PF13365">
    <property type="entry name" value="Trypsin_2"/>
    <property type="match status" value="1"/>
</dbReference>
<dbReference type="InterPro" id="IPR009003">
    <property type="entry name" value="Peptidase_S1_PA"/>
</dbReference>
<evidence type="ECO:0000256" key="1">
    <source>
        <dbReference type="ARBA" id="ARBA00022670"/>
    </source>
</evidence>
<dbReference type="CDD" id="cd06779">
    <property type="entry name" value="cpPDZ_Deg_HtrA-like"/>
    <property type="match status" value="1"/>
</dbReference>
<dbReference type="SMART" id="SM00228">
    <property type="entry name" value="PDZ"/>
    <property type="match status" value="1"/>
</dbReference>
<dbReference type="GO" id="GO:0004252">
    <property type="term" value="F:serine-type endopeptidase activity"/>
    <property type="evidence" value="ECO:0007669"/>
    <property type="project" value="InterPro"/>
</dbReference>
<evidence type="ECO:0000313" key="5">
    <source>
        <dbReference type="EMBL" id="MVN87633.1"/>
    </source>
</evidence>
<keyword evidence="1" id="KW-0645">Protease</keyword>
<feature type="region of interest" description="Disordered" evidence="3">
    <location>
        <begin position="29"/>
        <end position="49"/>
    </location>
</feature>
<dbReference type="SUPFAM" id="SSF50156">
    <property type="entry name" value="PDZ domain-like"/>
    <property type="match status" value="1"/>
</dbReference>
<dbReference type="InterPro" id="IPR001940">
    <property type="entry name" value="Peptidase_S1C"/>
</dbReference>
<protein>
    <submittedName>
        <fullName evidence="5">PDZ domain-containing protein</fullName>
    </submittedName>
</protein>
<organism evidence="5 6">
    <name type="scientific">Deinococcus arboris</name>
    <dbReference type="NCBI Taxonomy" id="2682977"/>
    <lineage>
        <taxon>Bacteria</taxon>
        <taxon>Thermotogati</taxon>
        <taxon>Deinococcota</taxon>
        <taxon>Deinococci</taxon>
        <taxon>Deinococcales</taxon>
        <taxon>Deinococcaceae</taxon>
        <taxon>Deinococcus</taxon>
    </lineage>
</organism>
<dbReference type="InterPro" id="IPR051201">
    <property type="entry name" value="Chloro_Bact_Ser_Proteases"/>
</dbReference>
<dbReference type="Gene3D" id="2.40.10.120">
    <property type="match status" value="1"/>
</dbReference>
<dbReference type="PANTHER" id="PTHR43343">
    <property type="entry name" value="PEPTIDASE S12"/>
    <property type="match status" value="1"/>
</dbReference>